<keyword evidence="1" id="KW-0067">ATP-binding</keyword>
<dbReference type="RefSeq" id="WP_136992766.1">
    <property type="nucleotide sequence ID" value="NZ_SZPQ01000058.1"/>
</dbReference>
<gene>
    <name evidence="1" type="ORF">FCN80_23570</name>
</gene>
<organism evidence="1 2">
    <name type="scientific">Martelella alba</name>
    <dbReference type="NCBI Taxonomy" id="2590451"/>
    <lineage>
        <taxon>Bacteria</taxon>
        <taxon>Pseudomonadati</taxon>
        <taxon>Pseudomonadota</taxon>
        <taxon>Alphaproteobacteria</taxon>
        <taxon>Hyphomicrobiales</taxon>
        <taxon>Aurantimonadaceae</taxon>
        <taxon>Martelella</taxon>
    </lineage>
</organism>
<protein>
    <submittedName>
        <fullName evidence="1">ATP-binding protein</fullName>
    </submittedName>
</protein>
<reference evidence="1 2" key="1">
    <citation type="submission" date="2019-04" db="EMBL/GenBank/DDBJ databases">
        <authorList>
            <person name="Li M."/>
            <person name="Gao C."/>
        </authorList>
    </citation>
    <scope>NUCLEOTIDE SEQUENCE [LARGE SCALE GENOMIC DNA]</scope>
    <source>
        <strain evidence="1 2">BGMRC 2031</strain>
    </source>
</reference>
<keyword evidence="2" id="KW-1185">Reference proteome</keyword>
<dbReference type="Proteomes" id="UP000305202">
    <property type="component" value="Unassembled WGS sequence"/>
</dbReference>
<keyword evidence="1" id="KW-0547">Nucleotide-binding</keyword>
<evidence type="ECO:0000313" key="1">
    <source>
        <dbReference type="EMBL" id="TKI02893.1"/>
    </source>
</evidence>
<comment type="caution">
    <text evidence="1">The sequence shown here is derived from an EMBL/GenBank/DDBJ whole genome shotgun (WGS) entry which is preliminary data.</text>
</comment>
<accession>A0ABY2SEQ5</accession>
<name>A0ABY2SEQ5_9HYPH</name>
<sequence>MNAAILRGLVVTALQGKTAAGANVFSPQDWSTSEDMYPAILVQTAFDDKQSLGRNAPQFNTTTTVLISGRLQELDSAADNDGAIKAQQALESLREDIERAVINSYDLTRQIQQFKAIRSRIDLNTSGEGHIAQLSMELEIEYYQGPEDFYPVETVPLAGIDTTIKMPDGTTEPVVAVDLPQ</sequence>
<evidence type="ECO:0000313" key="2">
    <source>
        <dbReference type="Proteomes" id="UP000305202"/>
    </source>
</evidence>
<dbReference type="GO" id="GO:0005524">
    <property type="term" value="F:ATP binding"/>
    <property type="evidence" value="ECO:0007669"/>
    <property type="project" value="UniProtKB-KW"/>
</dbReference>
<dbReference type="EMBL" id="SZPQ01000058">
    <property type="protein sequence ID" value="TKI02893.1"/>
    <property type="molecule type" value="Genomic_DNA"/>
</dbReference>
<proteinExistence type="predicted"/>